<gene>
    <name evidence="1" type="ORF">SAMN05421855_102612</name>
</gene>
<keyword evidence="2" id="KW-1185">Reference proteome</keyword>
<evidence type="ECO:0000313" key="1">
    <source>
        <dbReference type="EMBL" id="SDE76391.1"/>
    </source>
</evidence>
<evidence type="ECO:0008006" key="3">
    <source>
        <dbReference type="Google" id="ProtNLM"/>
    </source>
</evidence>
<dbReference type="AlphaFoldDB" id="A0A1G7FKD6"/>
<protein>
    <recommendedName>
        <fullName evidence="3">Lipoprotein</fullName>
    </recommendedName>
</protein>
<accession>A0A1G7FKD6</accession>
<dbReference type="STRING" id="227084.SAMN05421855_102612"/>
<dbReference type="Proteomes" id="UP000199321">
    <property type="component" value="Unassembled WGS sequence"/>
</dbReference>
<reference evidence="1 2" key="1">
    <citation type="submission" date="2016-10" db="EMBL/GenBank/DDBJ databases">
        <authorList>
            <person name="de Groot N.N."/>
        </authorList>
    </citation>
    <scope>NUCLEOTIDE SEQUENCE [LARGE SCALE GENOMIC DNA]</scope>
    <source>
        <strain evidence="1 2">DSM 16195</strain>
    </source>
</reference>
<dbReference type="EMBL" id="FNBA01000002">
    <property type="protein sequence ID" value="SDE76391.1"/>
    <property type="molecule type" value="Genomic_DNA"/>
</dbReference>
<name>A0A1G7FKD6_9FLAO</name>
<sequence>MKNVQLLFVILSFIGCSEGYHYTADVTFYAPKSKVEVRIVSEGFVPQGDDFGTGAGKAMLTFKEHYTDTLYLQTSPENIDTISYQHKKIPFKCTQMNKEAFFNFLDSVGYKGLDRNEIMELRDAITLINYGPKASVTENQTQYIKITAANRAVD</sequence>
<dbReference type="RefSeq" id="WP_093143359.1">
    <property type="nucleotide sequence ID" value="NZ_BMWO01000002.1"/>
</dbReference>
<dbReference type="PROSITE" id="PS51257">
    <property type="entry name" value="PROKAR_LIPOPROTEIN"/>
    <property type="match status" value="1"/>
</dbReference>
<proteinExistence type="predicted"/>
<evidence type="ECO:0000313" key="2">
    <source>
        <dbReference type="Proteomes" id="UP000199321"/>
    </source>
</evidence>
<organism evidence="1 2">
    <name type="scientific">Ulvibacter litoralis</name>
    <dbReference type="NCBI Taxonomy" id="227084"/>
    <lineage>
        <taxon>Bacteria</taxon>
        <taxon>Pseudomonadati</taxon>
        <taxon>Bacteroidota</taxon>
        <taxon>Flavobacteriia</taxon>
        <taxon>Flavobacteriales</taxon>
        <taxon>Flavobacteriaceae</taxon>
        <taxon>Ulvibacter</taxon>
    </lineage>
</organism>